<evidence type="ECO:0000313" key="2">
    <source>
        <dbReference type="EMBL" id="DAE19413.1"/>
    </source>
</evidence>
<dbReference type="InterPro" id="IPR037063">
    <property type="entry name" value="PHb_sf"/>
</dbReference>
<reference evidence="2" key="1">
    <citation type="journal article" date="2021" name="Proc. Natl. Acad. Sci. U.S.A.">
        <title>A Catalog of Tens of Thousands of Viruses from Human Metagenomes Reveals Hidden Associations with Chronic Diseases.</title>
        <authorList>
            <person name="Tisza M.J."/>
            <person name="Buck C.B."/>
        </authorList>
    </citation>
    <scope>NUCLEOTIDE SEQUENCE</scope>
    <source>
        <strain evidence="2">CtyDR6</strain>
    </source>
</reference>
<dbReference type="CDD" id="cd13225">
    <property type="entry name" value="PH-like_bacteria"/>
    <property type="match status" value="1"/>
</dbReference>
<proteinExistence type="predicted"/>
<dbReference type="InterPro" id="IPR012544">
    <property type="entry name" value="PHb"/>
</dbReference>
<dbReference type="Gene3D" id="2.30.29.50">
    <property type="entry name" value="Bacterial Pleckstrin homology domain"/>
    <property type="match status" value="1"/>
</dbReference>
<dbReference type="Pfam" id="PF08000">
    <property type="entry name" value="bPH_1"/>
    <property type="match status" value="1"/>
</dbReference>
<dbReference type="EMBL" id="BK015675">
    <property type="protein sequence ID" value="DAE19413.1"/>
    <property type="molecule type" value="Genomic_DNA"/>
</dbReference>
<protein>
    <submittedName>
        <fullName evidence="2">Bacterial PH domain protein</fullName>
    </submittedName>
</protein>
<evidence type="ECO:0000259" key="1">
    <source>
        <dbReference type="Pfam" id="PF08000"/>
    </source>
</evidence>
<accession>A0A8S5QKV1</accession>
<sequence>MINFNKDSAFDLKPISIAEVRDEVNGLLIAGEEIACAFKTIRDQLIFTNKRIISVDVQGITGKRKSFSSMPFSKVQFFAIQTPGLVELIPDSELVLTFSNGFTAKFEFKGDTDIGKIGRMISEYVLK</sequence>
<organism evidence="2">
    <name type="scientific">Podoviridae sp. ctyDR6</name>
    <dbReference type="NCBI Taxonomy" id="2825288"/>
    <lineage>
        <taxon>Viruses</taxon>
        <taxon>Duplodnaviria</taxon>
        <taxon>Heunggongvirae</taxon>
        <taxon>Uroviricota</taxon>
        <taxon>Caudoviricetes</taxon>
    </lineage>
</organism>
<dbReference type="SUPFAM" id="SSF50729">
    <property type="entry name" value="PH domain-like"/>
    <property type="match status" value="1"/>
</dbReference>
<feature type="domain" description="Bacterial Pleckstrin homology" evidence="1">
    <location>
        <begin position="8"/>
        <end position="125"/>
    </location>
</feature>
<name>A0A8S5QKV1_9CAUD</name>